<dbReference type="Proteomes" id="UP000007015">
    <property type="component" value="Chromosome 2"/>
</dbReference>
<gene>
    <name evidence="12" type="ORF">OsI_06594</name>
</gene>
<name>B8AFC3_ORYSI</name>
<accession>B8AFC3</accession>
<feature type="domain" description="Dof-type" evidence="11">
    <location>
        <begin position="45"/>
        <end position="99"/>
    </location>
</feature>
<dbReference type="Pfam" id="PF02701">
    <property type="entry name" value="Zn_ribbon_Dof"/>
    <property type="match status" value="1"/>
</dbReference>
<dbReference type="PROSITE" id="PS50884">
    <property type="entry name" value="ZF_DOF_2"/>
    <property type="match status" value="1"/>
</dbReference>
<evidence type="ECO:0000256" key="2">
    <source>
        <dbReference type="ARBA" id="ARBA00022771"/>
    </source>
</evidence>
<dbReference type="OMA" id="PRYFCRE"/>
<keyword evidence="6 9" id="KW-0804">Transcription</keyword>
<dbReference type="EMBL" id="CM000127">
    <property type="protein sequence ID" value="EEC72846.1"/>
    <property type="molecule type" value="Genomic_DNA"/>
</dbReference>
<reference evidence="12 13" key="1">
    <citation type="journal article" date="2005" name="PLoS Biol.">
        <title>The genomes of Oryza sativa: a history of duplications.</title>
        <authorList>
            <person name="Yu J."/>
            <person name="Wang J."/>
            <person name="Lin W."/>
            <person name="Li S."/>
            <person name="Li H."/>
            <person name="Zhou J."/>
            <person name="Ni P."/>
            <person name="Dong W."/>
            <person name="Hu S."/>
            <person name="Zeng C."/>
            <person name="Zhang J."/>
            <person name="Zhang Y."/>
            <person name="Li R."/>
            <person name="Xu Z."/>
            <person name="Li S."/>
            <person name="Li X."/>
            <person name="Zheng H."/>
            <person name="Cong L."/>
            <person name="Lin L."/>
            <person name="Yin J."/>
            <person name="Geng J."/>
            <person name="Li G."/>
            <person name="Shi J."/>
            <person name="Liu J."/>
            <person name="Lv H."/>
            <person name="Li J."/>
            <person name="Wang J."/>
            <person name="Deng Y."/>
            <person name="Ran L."/>
            <person name="Shi X."/>
            <person name="Wang X."/>
            <person name="Wu Q."/>
            <person name="Li C."/>
            <person name="Ren X."/>
            <person name="Wang J."/>
            <person name="Wang X."/>
            <person name="Li D."/>
            <person name="Liu D."/>
            <person name="Zhang X."/>
            <person name="Ji Z."/>
            <person name="Zhao W."/>
            <person name="Sun Y."/>
            <person name="Zhang Z."/>
            <person name="Bao J."/>
            <person name="Han Y."/>
            <person name="Dong L."/>
            <person name="Ji J."/>
            <person name="Chen P."/>
            <person name="Wu S."/>
            <person name="Liu J."/>
            <person name="Xiao Y."/>
            <person name="Bu D."/>
            <person name="Tan J."/>
            <person name="Yang L."/>
            <person name="Ye C."/>
            <person name="Zhang J."/>
            <person name="Xu J."/>
            <person name="Zhou Y."/>
            <person name="Yu Y."/>
            <person name="Zhang B."/>
            <person name="Zhuang S."/>
            <person name="Wei H."/>
            <person name="Liu B."/>
            <person name="Lei M."/>
            <person name="Yu H."/>
            <person name="Li Y."/>
            <person name="Xu H."/>
            <person name="Wei S."/>
            <person name="He X."/>
            <person name="Fang L."/>
            <person name="Zhang Z."/>
            <person name="Zhang Y."/>
            <person name="Huang X."/>
            <person name="Su Z."/>
            <person name="Tong W."/>
            <person name="Li J."/>
            <person name="Tong Z."/>
            <person name="Li S."/>
            <person name="Ye J."/>
            <person name="Wang L."/>
            <person name="Fang L."/>
            <person name="Lei T."/>
            <person name="Chen C."/>
            <person name="Chen H."/>
            <person name="Xu Z."/>
            <person name="Li H."/>
            <person name="Huang H."/>
            <person name="Zhang F."/>
            <person name="Xu H."/>
            <person name="Li N."/>
            <person name="Zhao C."/>
            <person name="Li S."/>
            <person name="Dong L."/>
            <person name="Huang Y."/>
            <person name="Li L."/>
            <person name="Xi Y."/>
            <person name="Qi Q."/>
            <person name="Li W."/>
            <person name="Zhang B."/>
            <person name="Hu W."/>
            <person name="Zhang Y."/>
            <person name="Tian X."/>
            <person name="Jiao Y."/>
            <person name="Liang X."/>
            <person name="Jin J."/>
            <person name="Gao L."/>
            <person name="Zheng W."/>
            <person name="Hao B."/>
            <person name="Liu S."/>
            <person name="Wang W."/>
            <person name="Yuan L."/>
            <person name="Cao M."/>
            <person name="McDermott J."/>
            <person name="Samudrala R."/>
            <person name="Wang J."/>
            <person name="Wong G.K."/>
            <person name="Yang H."/>
        </authorList>
    </citation>
    <scope>NUCLEOTIDE SEQUENCE [LARGE SCALE GENOMIC DNA]</scope>
    <source>
        <strain evidence="13">cv. 93-11</strain>
    </source>
</reference>
<dbReference type="Gramene" id="BGIOSGA006773-TA">
    <property type="protein sequence ID" value="BGIOSGA006773-PA"/>
    <property type="gene ID" value="BGIOSGA006773"/>
</dbReference>
<dbReference type="AlphaFoldDB" id="B8AFC3"/>
<evidence type="ECO:0000256" key="6">
    <source>
        <dbReference type="ARBA" id="ARBA00023163"/>
    </source>
</evidence>
<evidence type="ECO:0000256" key="7">
    <source>
        <dbReference type="ARBA" id="ARBA00023242"/>
    </source>
</evidence>
<dbReference type="GO" id="GO:0008270">
    <property type="term" value="F:zinc ion binding"/>
    <property type="evidence" value="ECO:0007669"/>
    <property type="project" value="UniProtKB-KW"/>
</dbReference>
<feature type="region of interest" description="Disordered" evidence="10">
    <location>
        <begin position="1"/>
        <end position="25"/>
    </location>
</feature>
<dbReference type="HOGENOM" id="CLU_058543_0_0_1"/>
<comment type="subcellular location">
    <subcellularLocation>
        <location evidence="8 9">Nucleus</location>
    </subcellularLocation>
</comment>
<evidence type="ECO:0000256" key="4">
    <source>
        <dbReference type="ARBA" id="ARBA00023015"/>
    </source>
</evidence>
<evidence type="ECO:0000256" key="5">
    <source>
        <dbReference type="ARBA" id="ARBA00023125"/>
    </source>
</evidence>
<keyword evidence="5 8" id="KW-0238">DNA-binding</keyword>
<dbReference type="PROSITE" id="PS01361">
    <property type="entry name" value="ZF_DOF_1"/>
    <property type="match status" value="1"/>
</dbReference>
<dbReference type="GO" id="GO:0003700">
    <property type="term" value="F:DNA-binding transcription factor activity"/>
    <property type="evidence" value="ECO:0007669"/>
    <property type="project" value="UniProtKB-UniRule"/>
</dbReference>
<keyword evidence="7 8" id="KW-0539">Nucleus</keyword>
<feature type="compositionally biased region" description="Basic and acidic residues" evidence="10">
    <location>
        <begin position="10"/>
        <end position="25"/>
    </location>
</feature>
<evidence type="ECO:0000256" key="3">
    <source>
        <dbReference type="ARBA" id="ARBA00022833"/>
    </source>
</evidence>
<evidence type="ECO:0000256" key="10">
    <source>
        <dbReference type="SAM" id="MobiDB-lite"/>
    </source>
</evidence>
<organism evidence="12 13">
    <name type="scientific">Oryza sativa subsp. indica</name>
    <name type="common">Rice</name>
    <dbReference type="NCBI Taxonomy" id="39946"/>
    <lineage>
        <taxon>Eukaryota</taxon>
        <taxon>Viridiplantae</taxon>
        <taxon>Streptophyta</taxon>
        <taxon>Embryophyta</taxon>
        <taxon>Tracheophyta</taxon>
        <taxon>Spermatophyta</taxon>
        <taxon>Magnoliopsida</taxon>
        <taxon>Liliopsida</taxon>
        <taxon>Poales</taxon>
        <taxon>Poaceae</taxon>
        <taxon>BOP clade</taxon>
        <taxon>Oryzoideae</taxon>
        <taxon>Oryzeae</taxon>
        <taxon>Oryzinae</taxon>
        <taxon>Oryza</taxon>
        <taxon>Oryza sativa</taxon>
    </lineage>
</organism>
<comment type="function">
    <text evidence="9">Transcription factor that binds specifically to a 5'-AA[AG]G-3' consensus core sequence.</text>
</comment>
<evidence type="ECO:0000256" key="8">
    <source>
        <dbReference type="PROSITE-ProRule" id="PRU00071"/>
    </source>
</evidence>
<evidence type="ECO:0000313" key="13">
    <source>
        <dbReference type="Proteomes" id="UP000007015"/>
    </source>
</evidence>
<dbReference type="PANTHER" id="PTHR31992">
    <property type="entry name" value="DOF ZINC FINGER PROTEIN DOF1.4-RELATED"/>
    <property type="match status" value="1"/>
</dbReference>
<dbReference type="PANTHER" id="PTHR31992:SF316">
    <property type="entry name" value="DOF ZINC FINGER PROTEIN DOF1.2"/>
    <property type="match status" value="1"/>
</dbReference>
<dbReference type="InterPro" id="IPR003851">
    <property type="entry name" value="Znf_Dof"/>
</dbReference>
<evidence type="ECO:0000256" key="1">
    <source>
        <dbReference type="ARBA" id="ARBA00022723"/>
    </source>
</evidence>
<sequence>MASGGALSPVEEKPAVVKTTKAEQHEEEAAVAVKSAAEMMKKSSPCCPRCNSIKTKFCYYNNYSMAQPRYFCRECRRYWTQGGSLRNVPVGGGCRKSKRSSASSASASAASPPAPAVGAAAPPVVPALSSAISKLLQSEPMAAPCADFPNVLPTFVSTGFELPAAAGDRLSLGSFGAFGNLSAAVAAPGGGGGSSTTTSFMDMLRGVGGLFDGVGNSHQMGGNGGGGGSYYAPLITGAGNGMLMPPPPLPPFSVL</sequence>
<proteinExistence type="predicted"/>
<evidence type="ECO:0000256" key="9">
    <source>
        <dbReference type="RuleBase" id="RU369094"/>
    </source>
</evidence>
<protein>
    <recommendedName>
        <fullName evidence="9">Dof zinc finger protein</fullName>
    </recommendedName>
</protein>
<keyword evidence="3 9" id="KW-0862">Zinc</keyword>
<dbReference type="GO" id="GO:0005634">
    <property type="term" value="C:nucleus"/>
    <property type="evidence" value="ECO:0007669"/>
    <property type="project" value="UniProtKB-SubCell"/>
</dbReference>
<keyword evidence="2 8" id="KW-0863">Zinc-finger</keyword>
<keyword evidence="1 9" id="KW-0479">Metal-binding</keyword>
<keyword evidence="4 9" id="KW-0805">Transcription regulation</keyword>
<dbReference type="STRING" id="39946.B8AFC3"/>
<keyword evidence="13" id="KW-1185">Reference proteome</keyword>
<evidence type="ECO:0000313" key="12">
    <source>
        <dbReference type="EMBL" id="EEC72846.1"/>
    </source>
</evidence>
<dbReference type="GO" id="GO:0003677">
    <property type="term" value="F:DNA binding"/>
    <property type="evidence" value="ECO:0007669"/>
    <property type="project" value="UniProtKB-UniRule"/>
</dbReference>
<evidence type="ECO:0000259" key="11">
    <source>
        <dbReference type="PROSITE" id="PS50884"/>
    </source>
</evidence>
<dbReference type="InterPro" id="IPR045174">
    <property type="entry name" value="Dof"/>
</dbReference>